<evidence type="ECO:0000313" key="1">
    <source>
        <dbReference type="EMBL" id="OIN44530.1"/>
    </source>
</evidence>
<evidence type="ECO:0000313" key="2">
    <source>
        <dbReference type="EMBL" id="SED26905.1"/>
    </source>
</evidence>
<accession>A0A1S2UEE8</accession>
<protein>
    <recommendedName>
        <fullName evidence="5">DUF2591 domain-containing protein</fullName>
    </recommendedName>
</protein>
<dbReference type="Proteomes" id="UP000181661">
    <property type="component" value="Unassembled WGS sequence"/>
</dbReference>
<sequence length="119" mass="13239">MSIISDQELLELAAKAARASGLNIGQWYDAKQAHHVDDESNGSEYWWVPLDDDGDALRLACALYFYIECNGENIIIYRSNILGGTEDMIEKPEDNGGCRMVAMRRCIVRAAAEIGRAMP</sequence>
<name>A0A1S2UEE8_9PSED</name>
<dbReference type="RefSeq" id="WP_071487351.1">
    <property type="nucleotide sequence ID" value="NZ_FNTS01000002.1"/>
</dbReference>
<dbReference type="Proteomes" id="UP000182179">
    <property type="component" value="Unassembled WGS sequence"/>
</dbReference>
<organism evidence="1 3">
    <name type="scientific">Pseudomonas costantinii</name>
    <dbReference type="NCBI Taxonomy" id="168469"/>
    <lineage>
        <taxon>Bacteria</taxon>
        <taxon>Pseudomonadati</taxon>
        <taxon>Pseudomonadota</taxon>
        <taxon>Gammaproteobacteria</taxon>
        <taxon>Pseudomonadales</taxon>
        <taxon>Pseudomonadaceae</taxon>
        <taxon>Pseudomonas</taxon>
    </lineage>
</organism>
<gene>
    <name evidence="1" type="ORF">BFL40_30040</name>
    <name evidence="2" type="ORF">SAMN04515675_0501</name>
</gene>
<keyword evidence="4" id="KW-1185">Reference proteome</keyword>
<proteinExistence type="predicted"/>
<reference evidence="1 3" key="1">
    <citation type="submission" date="2016-08" db="EMBL/GenBank/DDBJ databases">
        <title>Draft genome sequence of Pseudomonas costantinii LMG 22119, type strain isolated from cultivated mushroom (Agaricus bisporus) sporophores.</title>
        <authorList>
            <person name="Tambong J.T."/>
        </authorList>
    </citation>
    <scope>NUCLEOTIDE SEQUENCE [LARGE SCALE GENOMIC DNA]</scope>
    <source>
        <strain evidence="1 3">LMG 22119</strain>
    </source>
</reference>
<evidence type="ECO:0000313" key="4">
    <source>
        <dbReference type="Proteomes" id="UP000182179"/>
    </source>
</evidence>
<evidence type="ECO:0000313" key="3">
    <source>
        <dbReference type="Proteomes" id="UP000181661"/>
    </source>
</evidence>
<reference evidence="2 4" key="2">
    <citation type="submission" date="2016-10" db="EMBL/GenBank/DDBJ databases">
        <authorList>
            <person name="Varghese N."/>
            <person name="Submissions S."/>
        </authorList>
    </citation>
    <scope>NUCLEOTIDE SEQUENCE [LARGE SCALE GENOMIC DNA]</scope>
    <source>
        <strain evidence="2 4">BS2773</strain>
    </source>
</reference>
<dbReference type="AlphaFoldDB" id="A0A1S2UEE8"/>
<dbReference type="EMBL" id="MDDR01000061">
    <property type="protein sequence ID" value="OIN44530.1"/>
    <property type="molecule type" value="Genomic_DNA"/>
</dbReference>
<evidence type="ECO:0008006" key="5">
    <source>
        <dbReference type="Google" id="ProtNLM"/>
    </source>
</evidence>
<comment type="caution">
    <text evidence="1">The sequence shown here is derived from an EMBL/GenBank/DDBJ whole genome shotgun (WGS) entry which is preliminary data.</text>
</comment>
<dbReference type="EMBL" id="FNTS01000002">
    <property type="protein sequence ID" value="SED26905.1"/>
    <property type="molecule type" value="Genomic_DNA"/>
</dbReference>